<dbReference type="EMBL" id="CP031222">
    <property type="protein sequence ID" value="AXI04388.1"/>
    <property type="molecule type" value="Genomic_DNA"/>
</dbReference>
<proteinExistence type="predicted"/>
<protein>
    <submittedName>
        <fullName evidence="2">Uncharacterized protein</fullName>
    </submittedName>
</protein>
<sequence>MRPVINLTRAVINKKLDELHINKQIQIYEDEFKAAYPLTKDLQDHCAVFLASRDDPWLDWAVLHAQGFFLVRKIDRKTKRIPKEEPVNLDLNWHD</sequence>
<gene>
    <name evidence="1" type="ORF">HYN46_00110</name>
    <name evidence="2" type="ORF">HYN46_17025</name>
</gene>
<evidence type="ECO:0000313" key="3">
    <source>
        <dbReference type="Proteomes" id="UP000253940"/>
    </source>
</evidence>
<dbReference type="Proteomes" id="UP000253940">
    <property type="component" value="Chromosome"/>
</dbReference>
<organism evidence="2 3">
    <name type="scientific">Aquirhabdus parva</name>
    <dbReference type="NCBI Taxonomy" id="2283318"/>
    <lineage>
        <taxon>Bacteria</taxon>
        <taxon>Pseudomonadati</taxon>
        <taxon>Pseudomonadota</taxon>
        <taxon>Gammaproteobacteria</taxon>
        <taxon>Moraxellales</taxon>
        <taxon>Moraxellaceae</taxon>
        <taxon>Aquirhabdus</taxon>
    </lineage>
</organism>
<dbReference type="RefSeq" id="WP_114897554.1">
    <property type="nucleotide sequence ID" value="NZ_CP031222.1"/>
</dbReference>
<reference evidence="2 3" key="1">
    <citation type="submission" date="2018-07" db="EMBL/GenBank/DDBJ databases">
        <title>Genome sequencing of Moraxellaceae gen. HYN0046.</title>
        <authorList>
            <person name="Kim M."/>
            <person name="Yi H."/>
        </authorList>
    </citation>
    <scope>NUCLEOTIDE SEQUENCE [LARGE SCALE GENOMIC DNA]</scope>
    <source>
        <strain evidence="2 3">HYN0046</strain>
    </source>
</reference>
<evidence type="ECO:0000313" key="1">
    <source>
        <dbReference type="EMBL" id="AXI01442.1"/>
    </source>
</evidence>
<dbReference type="EMBL" id="CP031222">
    <property type="protein sequence ID" value="AXI01442.1"/>
    <property type="molecule type" value="Genomic_DNA"/>
</dbReference>
<accession>A0A345PAS9</accession>
<name>A0A345PAS9_9GAMM</name>
<dbReference type="KEGG" id="mbah:HYN46_00110"/>
<keyword evidence="3" id="KW-1185">Reference proteome</keyword>
<dbReference type="KEGG" id="mbah:HYN46_17025"/>
<evidence type="ECO:0000313" key="2">
    <source>
        <dbReference type="EMBL" id="AXI04388.1"/>
    </source>
</evidence>
<dbReference type="AlphaFoldDB" id="A0A345PAS9"/>